<organism evidence="2 3">
    <name type="scientific">Panicum hallii var. hallii</name>
    <dbReference type="NCBI Taxonomy" id="1504633"/>
    <lineage>
        <taxon>Eukaryota</taxon>
        <taxon>Viridiplantae</taxon>
        <taxon>Streptophyta</taxon>
        <taxon>Embryophyta</taxon>
        <taxon>Tracheophyta</taxon>
        <taxon>Spermatophyta</taxon>
        <taxon>Magnoliopsida</taxon>
        <taxon>Liliopsida</taxon>
        <taxon>Poales</taxon>
        <taxon>Poaceae</taxon>
        <taxon>PACMAD clade</taxon>
        <taxon>Panicoideae</taxon>
        <taxon>Panicodae</taxon>
        <taxon>Paniceae</taxon>
        <taxon>Panicinae</taxon>
        <taxon>Panicum</taxon>
        <taxon>Panicum sect. Panicum</taxon>
    </lineage>
</organism>
<evidence type="ECO:0008006" key="4">
    <source>
        <dbReference type="Google" id="ProtNLM"/>
    </source>
</evidence>
<name>A0A2T7DH16_9POAL</name>
<accession>A0A2T7DH16</accession>
<evidence type="ECO:0000256" key="1">
    <source>
        <dbReference type="SAM" id="MobiDB-lite"/>
    </source>
</evidence>
<reference evidence="2 3" key="1">
    <citation type="submission" date="2018-04" db="EMBL/GenBank/DDBJ databases">
        <title>WGS assembly of Panicum hallii var. hallii HAL2.</title>
        <authorList>
            <person name="Lovell J."/>
            <person name="Jenkins J."/>
            <person name="Lowry D."/>
            <person name="Mamidi S."/>
            <person name="Sreedasyam A."/>
            <person name="Weng X."/>
            <person name="Barry K."/>
            <person name="Bonette J."/>
            <person name="Campitelli B."/>
            <person name="Daum C."/>
            <person name="Gordon S."/>
            <person name="Gould B."/>
            <person name="Lipzen A."/>
            <person name="MacQueen A."/>
            <person name="Palacio-Mejia J."/>
            <person name="Plott C."/>
            <person name="Shakirov E."/>
            <person name="Shu S."/>
            <person name="Yoshinaga Y."/>
            <person name="Zane M."/>
            <person name="Rokhsar D."/>
            <person name="Grimwood J."/>
            <person name="Schmutz J."/>
            <person name="Juenger T."/>
        </authorList>
    </citation>
    <scope>NUCLEOTIDE SEQUENCE [LARGE SCALE GENOMIC DNA]</scope>
    <source>
        <strain evidence="3">cv. HAL2</strain>
    </source>
</reference>
<protein>
    <recommendedName>
        <fullName evidence="4">Thioesterase domain-containing protein</fullName>
    </recommendedName>
</protein>
<evidence type="ECO:0000313" key="3">
    <source>
        <dbReference type="Proteomes" id="UP000244336"/>
    </source>
</evidence>
<dbReference type="SUPFAM" id="SSF54637">
    <property type="entry name" value="Thioesterase/thiol ester dehydrase-isomerase"/>
    <property type="match status" value="1"/>
</dbReference>
<gene>
    <name evidence="2" type="ORF">GQ55_5G165600</name>
</gene>
<proteinExistence type="predicted"/>
<dbReference type="PANTHER" id="PTHR21660">
    <property type="entry name" value="THIOESTERASE SUPERFAMILY MEMBER-RELATED"/>
    <property type="match status" value="1"/>
</dbReference>
<dbReference type="STRING" id="1504633.A0A2T7DH16"/>
<sequence length="99" mass="10615">MGKQPNTHLSVRPFPTTRSQPRRQRATSAQLHGDGRPRVSLAEPGRVDAEGRWHAGAIAAAVDNMCSAVVFTVQGAPGTVHYSLSYFSPAHPGVRARAE</sequence>
<dbReference type="Proteomes" id="UP000244336">
    <property type="component" value="Chromosome 5"/>
</dbReference>
<dbReference type="InterPro" id="IPR039298">
    <property type="entry name" value="ACOT13"/>
</dbReference>
<dbReference type="Gene3D" id="3.10.129.10">
    <property type="entry name" value="Hotdog Thioesterase"/>
    <property type="match status" value="1"/>
</dbReference>
<dbReference type="PANTHER" id="PTHR21660:SF40">
    <property type="entry name" value="OS01G0229600 PROTEIN"/>
    <property type="match status" value="1"/>
</dbReference>
<dbReference type="InterPro" id="IPR029069">
    <property type="entry name" value="HotDog_dom_sf"/>
</dbReference>
<feature type="region of interest" description="Disordered" evidence="1">
    <location>
        <begin position="1"/>
        <end position="40"/>
    </location>
</feature>
<evidence type="ECO:0000313" key="2">
    <source>
        <dbReference type="EMBL" id="PUZ54865.1"/>
    </source>
</evidence>
<dbReference type="EMBL" id="CM009753">
    <property type="protein sequence ID" value="PUZ54865.1"/>
    <property type="molecule type" value="Genomic_DNA"/>
</dbReference>
<keyword evidence="3" id="KW-1185">Reference proteome</keyword>
<dbReference type="Gramene" id="PUZ54865">
    <property type="protein sequence ID" value="PUZ54865"/>
    <property type="gene ID" value="GQ55_5G165600"/>
</dbReference>
<dbReference type="GO" id="GO:0047617">
    <property type="term" value="F:fatty acyl-CoA hydrolase activity"/>
    <property type="evidence" value="ECO:0007669"/>
    <property type="project" value="InterPro"/>
</dbReference>
<dbReference type="OrthoDB" id="46529at2759"/>
<dbReference type="AlphaFoldDB" id="A0A2T7DH16"/>